<dbReference type="SUPFAM" id="SSF46785">
    <property type="entry name" value="Winged helix' DNA-binding domain"/>
    <property type="match status" value="1"/>
</dbReference>
<reference evidence="6 7" key="1">
    <citation type="submission" date="2018-07" db="EMBL/GenBank/DDBJ databases">
        <authorList>
            <person name="Quirk P.G."/>
            <person name="Krulwich T.A."/>
        </authorList>
    </citation>
    <scope>NUCLEOTIDE SEQUENCE [LARGE SCALE GENOMIC DNA]</scope>
    <source>
        <strain evidence="6 7">CC-BB4</strain>
    </source>
</reference>
<keyword evidence="3" id="KW-0804">Transcription</keyword>
<dbReference type="InterPro" id="IPR011991">
    <property type="entry name" value="ArsR-like_HTH"/>
</dbReference>
<feature type="domain" description="HTH marR-type" evidence="5">
    <location>
        <begin position="34"/>
        <end position="166"/>
    </location>
</feature>
<dbReference type="InterPro" id="IPR023187">
    <property type="entry name" value="Tscrpt_reg_MarR-type_CS"/>
</dbReference>
<evidence type="ECO:0000256" key="2">
    <source>
        <dbReference type="ARBA" id="ARBA00023125"/>
    </source>
</evidence>
<dbReference type="PANTHER" id="PTHR33164:SF44">
    <property type="entry name" value="TRANSCRIPTIONAL REGULATORY PROTEIN"/>
    <property type="match status" value="1"/>
</dbReference>
<evidence type="ECO:0000313" key="6">
    <source>
        <dbReference type="EMBL" id="AXK83258.1"/>
    </source>
</evidence>
<dbReference type="SMART" id="SM00347">
    <property type="entry name" value="HTH_MARR"/>
    <property type="match status" value="1"/>
</dbReference>
<sequence>MADINLSGKTPAAAGSADRPSAPGGAAADGPEPIWDIIELLFFAYRDFVGDPDEVLAKFGFGRAHHRVLHFVSRNPGMKVADLLDILNITKQSLSRVLKQLVDEGYVLQKEGDQDRRQRLLYGTPKGEALSRKLDDLQTRRIMRAFAELGPGAHDAARRFLTAMIDGDNRDGVLRLIARADRAAKARE</sequence>
<organism evidence="6 7">
    <name type="scientific">Pseudolabrys taiwanensis</name>
    <dbReference type="NCBI Taxonomy" id="331696"/>
    <lineage>
        <taxon>Bacteria</taxon>
        <taxon>Pseudomonadati</taxon>
        <taxon>Pseudomonadota</taxon>
        <taxon>Alphaproteobacteria</taxon>
        <taxon>Hyphomicrobiales</taxon>
        <taxon>Xanthobacteraceae</taxon>
        <taxon>Pseudolabrys</taxon>
    </lineage>
</organism>
<dbReference type="PANTHER" id="PTHR33164">
    <property type="entry name" value="TRANSCRIPTIONAL REGULATOR, MARR FAMILY"/>
    <property type="match status" value="1"/>
</dbReference>
<dbReference type="InterPro" id="IPR036390">
    <property type="entry name" value="WH_DNA-bd_sf"/>
</dbReference>
<proteinExistence type="predicted"/>
<evidence type="ECO:0000313" key="7">
    <source>
        <dbReference type="Proteomes" id="UP000254889"/>
    </source>
</evidence>
<dbReference type="InterPro" id="IPR039422">
    <property type="entry name" value="MarR/SlyA-like"/>
</dbReference>
<dbReference type="InterPro" id="IPR000835">
    <property type="entry name" value="HTH_MarR-typ"/>
</dbReference>
<dbReference type="GO" id="GO:0006950">
    <property type="term" value="P:response to stress"/>
    <property type="evidence" value="ECO:0007669"/>
    <property type="project" value="TreeGrafter"/>
</dbReference>
<dbReference type="OrthoDB" id="9799368at2"/>
<protein>
    <submittedName>
        <fullName evidence="6">MarR family transcriptional regulator</fullName>
    </submittedName>
</protein>
<dbReference type="Pfam" id="PF12802">
    <property type="entry name" value="MarR_2"/>
    <property type="match status" value="1"/>
</dbReference>
<keyword evidence="1" id="KW-0805">Transcription regulation</keyword>
<dbReference type="AlphaFoldDB" id="A0A346A261"/>
<name>A0A346A261_9HYPH</name>
<dbReference type="CDD" id="cd00090">
    <property type="entry name" value="HTH_ARSR"/>
    <property type="match status" value="1"/>
</dbReference>
<dbReference type="PROSITE" id="PS01117">
    <property type="entry name" value="HTH_MARR_1"/>
    <property type="match status" value="1"/>
</dbReference>
<dbReference type="RefSeq" id="WP_115693637.1">
    <property type="nucleotide sequence ID" value="NZ_CP031417.1"/>
</dbReference>
<feature type="region of interest" description="Disordered" evidence="4">
    <location>
        <begin position="1"/>
        <end position="28"/>
    </location>
</feature>
<evidence type="ECO:0000256" key="1">
    <source>
        <dbReference type="ARBA" id="ARBA00023015"/>
    </source>
</evidence>
<accession>A0A346A261</accession>
<dbReference type="EMBL" id="CP031417">
    <property type="protein sequence ID" value="AXK83258.1"/>
    <property type="molecule type" value="Genomic_DNA"/>
</dbReference>
<gene>
    <name evidence="6" type="ORF">DW352_23695</name>
</gene>
<evidence type="ECO:0000259" key="5">
    <source>
        <dbReference type="PROSITE" id="PS50995"/>
    </source>
</evidence>
<dbReference type="Gene3D" id="1.10.10.10">
    <property type="entry name" value="Winged helix-like DNA-binding domain superfamily/Winged helix DNA-binding domain"/>
    <property type="match status" value="1"/>
</dbReference>
<dbReference type="InterPro" id="IPR036388">
    <property type="entry name" value="WH-like_DNA-bd_sf"/>
</dbReference>
<dbReference type="KEGG" id="ptaw:DW352_23695"/>
<keyword evidence="7" id="KW-1185">Reference proteome</keyword>
<feature type="compositionally biased region" description="Low complexity" evidence="4">
    <location>
        <begin position="11"/>
        <end position="28"/>
    </location>
</feature>
<evidence type="ECO:0000256" key="3">
    <source>
        <dbReference type="ARBA" id="ARBA00023163"/>
    </source>
</evidence>
<keyword evidence="2" id="KW-0238">DNA-binding</keyword>
<dbReference type="PROSITE" id="PS50995">
    <property type="entry name" value="HTH_MARR_2"/>
    <property type="match status" value="1"/>
</dbReference>
<evidence type="ECO:0000256" key="4">
    <source>
        <dbReference type="SAM" id="MobiDB-lite"/>
    </source>
</evidence>
<dbReference type="GO" id="GO:0003700">
    <property type="term" value="F:DNA-binding transcription factor activity"/>
    <property type="evidence" value="ECO:0007669"/>
    <property type="project" value="InterPro"/>
</dbReference>
<dbReference type="Proteomes" id="UP000254889">
    <property type="component" value="Chromosome"/>
</dbReference>
<dbReference type="GO" id="GO:0003677">
    <property type="term" value="F:DNA binding"/>
    <property type="evidence" value="ECO:0007669"/>
    <property type="project" value="UniProtKB-KW"/>
</dbReference>